<sequence length="315" mass="34690">MDQARGVAILLVVMHHSMTWVADFGLTVPPALSAFDDIVSPFRMPLLMFLSGILVPRALSKPTRAYAMGKLRAIGWPYLLWSVIFLVVTGTFTLSLVPNILLFPPTYLWYLWFLLAYYALAWLLARAGVPPLWPALVAMLASGFAPEDYRMSRFLFLLAFFLLGWAWSRRGPVRWSAPIRRLAVGAGLAAAVAVSAMSVAGVQVRYEPAYAWGVVGLIVAVATVLPGKALGRAPMPVEYVGRNSIVFYVTHYTLIWMLDSLLIAAAGWRAAWAVWMIGVGAAMVVGTLFAMLRTRAPLVGWLFEWPASTRASALR</sequence>
<dbReference type="KEGG" id="mliy:RYJ27_11280"/>
<reference evidence="9 10" key="1">
    <citation type="submission" date="2023-10" db="EMBL/GenBank/DDBJ databases">
        <title>Y20.</title>
        <authorList>
            <person name="Zhang G."/>
            <person name="Ding Y."/>
        </authorList>
    </citation>
    <scope>NUCLEOTIDE SEQUENCE [LARGE SCALE GENOMIC DNA]</scope>
    <source>
        <strain evidence="9 10">Y20</strain>
    </source>
</reference>
<feature type="transmembrane region" description="Helical" evidence="7">
    <location>
        <begin position="107"/>
        <end position="124"/>
    </location>
</feature>
<dbReference type="Pfam" id="PF01757">
    <property type="entry name" value="Acyl_transf_3"/>
    <property type="match status" value="1"/>
</dbReference>
<keyword evidence="9" id="KW-0012">Acyltransferase</keyword>
<feature type="transmembrane region" description="Helical" evidence="7">
    <location>
        <begin position="272"/>
        <end position="292"/>
    </location>
</feature>
<evidence type="ECO:0000256" key="2">
    <source>
        <dbReference type="ARBA" id="ARBA00007400"/>
    </source>
</evidence>
<evidence type="ECO:0000259" key="8">
    <source>
        <dbReference type="Pfam" id="PF01757"/>
    </source>
</evidence>
<proteinExistence type="inferred from homology"/>
<dbReference type="PANTHER" id="PTHR40074:SF4">
    <property type="entry name" value="INNER MEMBRANE PROTEIN YCFT"/>
    <property type="match status" value="1"/>
</dbReference>
<evidence type="ECO:0000313" key="10">
    <source>
        <dbReference type="Proteomes" id="UP001329313"/>
    </source>
</evidence>
<feature type="transmembrane region" description="Helical" evidence="7">
    <location>
        <begin position="209"/>
        <end position="225"/>
    </location>
</feature>
<keyword evidence="4 7" id="KW-0812">Transmembrane</keyword>
<dbReference type="EC" id="2.3.1.-" evidence="9"/>
<organism evidence="9 10">
    <name type="scientific">Microbacterium limosum</name>
    <dbReference type="NCBI Taxonomy" id="3079935"/>
    <lineage>
        <taxon>Bacteria</taxon>
        <taxon>Bacillati</taxon>
        <taxon>Actinomycetota</taxon>
        <taxon>Actinomycetes</taxon>
        <taxon>Micrococcales</taxon>
        <taxon>Microbacteriaceae</taxon>
        <taxon>Microbacterium</taxon>
    </lineage>
</organism>
<accession>A0AAU0MGA8</accession>
<protein>
    <submittedName>
        <fullName evidence="9">Acyltransferase</fullName>
        <ecNumber evidence="9">2.3.1.-</ecNumber>
    </submittedName>
</protein>
<dbReference type="GO" id="GO:0009246">
    <property type="term" value="P:enterobacterial common antigen biosynthetic process"/>
    <property type="evidence" value="ECO:0007669"/>
    <property type="project" value="TreeGrafter"/>
</dbReference>
<feature type="transmembrane region" description="Helical" evidence="7">
    <location>
        <begin position="79"/>
        <end position="101"/>
    </location>
</feature>
<gene>
    <name evidence="9" type="ORF">RYJ27_11280</name>
</gene>
<dbReference type="GO" id="GO:0016413">
    <property type="term" value="F:O-acetyltransferase activity"/>
    <property type="evidence" value="ECO:0007669"/>
    <property type="project" value="TreeGrafter"/>
</dbReference>
<feature type="transmembrane region" description="Helical" evidence="7">
    <location>
        <begin position="245"/>
        <end position="266"/>
    </location>
</feature>
<evidence type="ECO:0000256" key="3">
    <source>
        <dbReference type="ARBA" id="ARBA00022475"/>
    </source>
</evidence>
<keyword evidence="3" id="KW-1003">Cell membrane</keyword>
<keyword evidence="5 7" id="KW-1133">Transmembrane helix</keyword>
<dbReference type="RefSeq" id="WP_330170399.1">
    <property type="nucleotide sequence ID" value="NZ_CP137080.1"/>
</dbReference>
<feature type="transmembrane region" description="Helical" evidence="7">
    <location>
        <begin position="151"/>
        <end position="167"/>
    </location>
</feature>
<dbReference type="EMBL" id="CP137080">
    <property type="protein sequence ID" value="WOQ69268.1"/>
    <property type="molecule type" value="Genomic_DNA"/>
</dbReference>
<evidence type="ECO:0000313" key="9">
    <source>
        <dbReference type="EMBL" id="WOQ69268.1"/>
    </source>
</evidence>
<keyword evidence="6 7" id="KW-0472">Membrane</keyword>
<keyword evidence="10" id="KW-1185">Reference proteome</keyword>
<dbReference type="Proteomes" id="UP001329313">
    <property type="component" value="Chromosome"/>
</dbReference>
<evidence type="ECO:0000256" key="1">
    <source>
        <dbReference type="ARBA" id="ARBA00004651"/>
    </source>
</evidence>
<dbReference type="InterPro" id="IPR002656">
    <property type="entry name" value="Acyl_transf_3_dom"/>
</dbReference>
<dbReference type="GO" id="GO:0005886">
    <property type="term" value="C:plasma membrane"/>
    <property type="evidence" value="ECO:0007669"/>
    <property type="project" value="UniProtKB-SubCell"/>
</dbReference>
<dbReference type="AlphaFoldDB" id="A0AAU0MGA8"/>
<dbReference type="PANTHER" id="PTHR40074">
    <property type="entry name" value="O-ACETYLTRANSFERASE WECH"/>
    <property type="match status" value="1"/>
</dbReference>
<name>A0AAU0MGA8_9MICO</name>
<evidence type="ECO:0000256" key="4">
    <source>
        <dbReference type="ARBA" id="ARBA00022692"/>
    </source>
</evidence>
<evidence type="ECO:0000256" key="6">
    <source>
        <dbReference type="ARBA" id="ARBA00023136"/>
    </source>
</evidence>
<comment type="subcellular location">
    <subcellularLocation>
        <location evidence="1">Cell membrane</location>
        <topology evidence="1">Multi-pass membrane protein</topology>
    </subcellularLocation>
</comment>
<evidence type="ECO:0000256" key="5">
    <source>
        <dbReference type="ARBA" id="ARBA00022989"/>
    </source>
</evidence>
<feature type="transmembrane region" description="Helical" evidence="7">
    <location>
        <begin position="179"/>
        <end position="203"/>
    </location>
</feature>
<comment type="similarity">
    <text evidence="2">Belongs to the acyltransferase 3 family.</text>
</comment>
<keyword evidence="9" id="KW-0808">Transferase</keyword>
<feature type="domain" description="Acyltransferase 3" evidence="8">
    <location>
        <begin position="1"/>
        <end position="290"/>
    </location>
</feature>
<evidence type="ECO:0000256" key="7">
    <source>
        <dbReference type="SAM" id="Phobius"/>
    </source>
</evidence>
<feature type="transmembrane region" description="Helical" evidence="7">
    <location>
        <begin position="7"/>
        <end position="26"/>
    </location>
</feature>